<feature type="domain" description="HTH marR-type" evidence="2">
    <location>
        <begin position="24"/>
        <end position="164"/>
    </location>
</feature>
<dbReference type="SUPFAM" id="SSF46785">
    <property type="entry name" value="Winged helix' DNA-binding domain"/>
    <property type="match status" value="1"/>
</dbReference>
<name>A0ABS7NSZ6_9NOCA</name>
<evidence type="ECO:0000313" key="4">
    <source>
        <dbReference type="Proteomes" id="UP001520140"/>
    </source>
</evidence>
<dbReference type="InterPro" id="IPR000835">
    <property type="entry name" value="HTH_MarR-typ"/>
</dbReference>
<dbReference type="PANTHER" id="PTHR33164">
    <property type="entry name" value="TRANSCRIPTIONAL REGULATOR, MARR FAMILY"/>
    <property type="match status" value="1"/>
</dbReference>
<keyword evidence="4" id="KW-1185">Reference proteome</keyword>
<dbReference type="InterPro" id="IPR039422">
    <property type="entry name" value="MarR/SlyA-like"/>
</dbReference>
<proteinExistence type="predicted"/>
<reference evidence="3 4" key="1">
    <citation type="submission" date="2020-06" db="EMBL/GenBank/DDBJ databases">
        <title>Taxonomy, biology and ecology of Rhodococcus bacteria occurring in California pistachio and other woody hosts as revealed by genome sequence analyses.</title>
        <authorList>
            <person name="Gai Y."/>
            <person name="Riely B."/>
        </authorList>
    </citation>
    <scope>NUCLEOTIDE SEQUENCE [LARGE SCALE GENOMIC DNA]</scope>
    <source>
        <strain evidence="3 4">BP-284</strain>
    </source>
</reference>
<dbReference type="Pfam" id="PF12802">
    <property type="entry name" value="MarR_2"/>
    <property type="match status" value="1"/>
</dbReference>
<organism evidence="3 4">
    <name type="scientific">Rhodococcoides kroppenstedtii</name>
    <dbReference type="NCBI Taxonomy" id="293050"/>
    <lineage>
        <taxon>Bacteria</taxon>
        <taxon>Bacillati</taxon>
        <taxon>Actinomycetota</taxon>
        <taxon>Actinomycetes</taxon>
        <taxon>Mycobacteriales</taxon>
        <taxon>Nocardiaceae</taxon>
        <taxon>Rhodococcoides</taxon>
    </lineage>
</organism>
<dbReference type="PROSITE" id="PS50995">
    <property type="entry name" value="HTH_MARR_2"/>
    <property type="match status" value="1"/>
</dbReference>
<gene>
    <name evidence="3" type="ORF">HQ605_09840</name>
</gene>
<feature type="region of interest" description="Disordered" evidence="1">
    <location>
        <begin position="1"/>
        <end position="24"/>
    </location>
</feature>
<protein>
    <submittedName>
        <fullName evidence="3">Winged helix-turn-helix transcriptional regulator</fullName>
    </submittedName>
</protein>
<evidence type="ECO:0000259" key="2">
    <source>
        <dbReference type="PROSITE" id="PS50995"/>
    </source>
</evidence>
<evidence type="ECO:0000256" key="1">
    <source>
        <dbReference type="SAM" id="MobiDB-lite"/>
    </source>
</evidence>
<dbReference type="InterPro" id="IPR036388">
    <property type="entry name" value="WH-like_DNA-bd_sf"/>
</dbReference>
<evidence type="ECO:0000313" key="3">
    <source>
        <dbReference type="EMBL" id="MBY6321124.1"/>
    </source>
</evidence>
<dbReference type="Proteomes" id="UP001520140">
    <property type="component" value="Unassembled WGS sequence"/>
</dbReference>
<accession>A0ABS7NSZ6</accession>
<sequence>MSVQDSRPTAGVPHGDPAEPPSHRAELESRIASDMRAMTAESDRLGRVFGAQHSLSANDFRALLHIMVADVSGRPVSPGELGSVLGLSSAAMTYLVERMITSGHIRREPDTRDRRRVILRYDEPGMEVAREFFGPLGVHVRDAMADLPDSDLDAAHRVFGALTAAMAAYHREIAG</sequence>
<dbReference type="SMART" id="SM00347">
    <property type="entry name" value="HTH_MARR"/>
    <property type="match status" value="1"/>
</dbReference>
<dbReference type="EMBL" id="JABUKG010000008">
    <property type="protein sequence ID" value="MBY6321124.1"/>
    <property type="molecule type" value="Genomic_DNA"/>
</dbReference>
<dbReference type="Gene3D" id="1.10.10.10">
    <property type="entry name" value="Winged helix-like DNA-binding domain superfamily/Winged helix DNA-binding domain"/>
    <property type="match status" value="1"/>
</dbReference>
<comment type="caution">
    <text evidence="3">The sequence shown here is derived from an EMBL/GenBank/DDBJ whole genome shotgun (WGS) entry which is preliminary data.</text>
</comment>
<dbReference type="InterPro" id="IPR036390">
    <property type="entry name" value="WH_DNA-bd_sf"/>
</dbReference>
<dbReference type="PANTHER" id="PTHR33164:SF106">
    <property type="entry name" value="TRANSCRIPTIONAL REGULATORY PROTEIN"/>
    <property type="match status" value="1"/>
</dbReference>